<proteinExistence type="predicted"/>
<dbReference type="KEGG" id="qsa:O6P43_029003"/>
<comment type="caution">
    <text evidence="3">The sequence shown here is derived from an EMBL/GenBank/DDBJ whole genome shotgun (WGS) entry which is preliminary data.</text>
</comment>
<name>A0AAD7KZ42_QUISA</name>
<evidence type="ECO:0000313" key="3">
    <source>
        <dbReference type="EMBL" id="KAJ7948545.1"/>
    </source>
</evidence>
<organism evidence="3 4">
    <name type="scientific">Quillaja saponaria</name>
    <name type="common">Soap bark tree</name>
    <dbReference type="NCBI Taxonomy" id="32244"/>
    <lineage>
        <taxon>Eukaryota</taxon>
        <taxon>Viridiplantae</taxon>
        <taxon>Streptophyta</taxon>
        <taxon>Embryophyta</taxon>
        <taxon>Tracheophyta</taxon>
        <taxon>Spermatophyta</taxon>
        <taxon>Magnoliopsida</taxon>
        <taxon>eudicotyledons</taxon>
        <taxon>Gunneridae</taxon>
        <taxon>Pentapetalae</taxon>
        <taxon>rosids</taxon>
        <taxon>fabids</taxon>
        <taxon>Fabales</taxon>
        <taxon>Quillajaceae</taxon>
        <taxon>Quillaja</taxon>
    </lineage>
</organism>
<dbReference type="SMART" id="SM01045">
    <property type="entry name" value="BURP"/>
    <property type="match status" value="1"/>
</dbReference>
<gene>
    <name evidence="3" type="ORF">O6P43_029003</name>
</gene>
<feature type="domain" description="BURP" evidence="2">
    <location>
        <begin position="92"/>
        <end position="301"/>
    </location>
</feature>
<feature type="chain" id="PRO_5042165947" evidence="1">
    <location>
        <begin position="24"/>
        <end position="301"/>
    </location>
</feature>
<dbReference type="PANTHER" id="PTHR31236:SF2">
    <property type="entry name" value="BURP DOMAIN PROTEIN RD22"/>
    <property type="match status" value="1"/>
</dbReference>
<sequence>MEFVHHALFAFLCFCLVIVVINASSPAEDYWKSVLPNTPIPEAMRYLIQPEAKITHTADLDMSLVDLPYNDAASTVSIPKEQLKELLNQTNFFFEQDLHPGKKMTLLFTMGENEATFLPYKDAQSIPFSSDKLPEIFKTFSVEAESVEAERLKYTVEVCEKPGIKGEDKYCATSLESLIDYTVSKLGKNVQVLTTEIEKETKKQQYNIVKGVQKVGDRAVVCHKLNYAYAVFYCHEIEATTVYTVPLVAADETKTKAVAVCHANTDKWNRKHLAFQELQVKPGTVPVCHFLVPNTLIWVPN</sequence>
<dbReference type="InterPro" id="IPR044816">
    <property type="entry name" value="BURP"/>
</dbReference>
<dbReference type="AlphaFoldDB" id="A0AAD7KZ42"/>
<dbReference type="PROSITE" id="PS51277">
    <property type="entry name" value="BURP"/>
    <property type="match status" value="1"/>
</dbReference>
<dbReference type="Proteomes" id="UP001163823">
    <property type="component" value="Chromosome 12"/>
</dbReference>
<evidence type="ECO:0000259" key="2">
    <source>
        <dbReference type="PROSITE" id="PS51277"/>
    </source>
</evidence>
<protein>
    <submittedName>
        <fullName evidence="3">BURP domain protein RD22</fullName>
    </submittedName>
</protein>
<keyword evidence="1" id="KW-0732">Signal</keyword>
<dbReference type="Pfam" id="PF03181">
    <property type="entry name" value="BURP"/>
    <property type="match status" value="1"/>
</dbReference>
<reference evidence="3" key="1">
    <citation type="journal article" date="2023" name="Science">
        <title>Elucidation of the pathway for biosynthesis of saponin adjuvants from the soapbark tree.</title>
        <authorList>
            <person name="Reed J."/>
            <person name="Orme A."/>
            <person name="El-Demerdash A."/>
            <person name="Owen C."/>
            <person name="Martin L.B.B."/>
            <person name="Misra R.C."/>
            <person name="Kikuchi S."/>
            <person name="Rejzek M."/>
            <person name="Martin A.C."/>
            <person name="Harkess A."/>
            <person name="Leebens-Mack J."/>
            <person name="Louveau T."/>
            <person name="Stephenson M.J."/>
            <person name="Osbourn A."/>
        </authorList>
    </citation>
    <scope>NUCLEOTIDE SEQUENCE</scope>
    <source>
        <strain evidence="3">S10</strain>
    </source>
</reference>
<feature type="signal peptide" evidence="1">
    <location>
        <begin position="1"/>
        <end position="23"/>
    </location>
</feature>
<evidence type="ECO:0000313" key="4">
    <source>
        <dbReference type="Proteomes" id="UP001163823"/>
    </source>
</evidence>
<dbReference type="EMBL" id="JARAOO010000012">
    <property type="protein sequence ID" value="KAJ7948545.1"/>
    <property type="molecule type" value="Genomic_DNA"/>
</dbReference>
<evidence type="ECO:0000256" key="1">
    <source>
        <dbReference type="SAM" id="SignalP"/>
    </source>
</evidence>
<keyword evidence="4" id="KW-1185">Reference proteome</keyword>
<dbReference type="InterPro" id="IPR004873">
    <property type="entry name" value="BURP_dom"/>
</dbReference>
<accession>A0AAD7KZ42</accession>
<dbReference type="PANTHER" id="PTHR31236">
    <property type="entry name" value="BURP DOMAIN PROTEIN USPL1-LIKE"/>
    <property type="match status" value="1"/>
</dbReference>